<dbReference type="InterPro" id="IPR023210">
    <property type="entry name" value="NADP_OxRdtase_dom"/>
</dbReference>
<name>A0A8H5C7S2_9AGAR</name>
<dbReference type="Gene3D" id="3.20.20.100">
    <property type="entry name" value="NADP-dependent oxidoreductase domain"/>
    <property type="match status" value="1"/>
</dbReference>
<protein>
    <recommendedName>
        <fullName evidence="4">NADP-dependent oxidoreductase domain-containing protein</fullName>
    </recommendedName>
</protein>
<dbReference type="InterPro" id="IPR020471">
    <property type="entry name" value="AKR"/>
</dbReference>
<evidence type="ECO:0000256" key="2">
    <source>
        <dbReference type="ARBA" id="ARBA00022857"/>
    </source>
</evidence>
<evidence type="ECO:0000256" key="3">
    <source>
        <dbReference type="ARBA" id="ARBA00023002"/>
    </source>
</evidence>
<evidence type="ECO:0000313" key="5">
    <source>
        <dbReference type="EMBL" id="KAF5336665.1"/>
    </source>
</evidence>
<comment type="caution">
    <text evidence="5">The sequence shown here is derived from an EMBL/GenBank/DDBJ whole genome shotgun (WGS) entry which is preliminary data.</text>
</comment>
<dbReference type="Pfam" id="PF00248">
    <property type="entry name" value="Aldo_ket_red"/>
    <property type="match status" value="1"/>
</dbReference>
<comment type="similarity">
    <text evidence="1">Belongs to the aldo/keto reductase family.</text>
</comment>
<reference evidence="5 6" key="1">
    <citation type="journal article" date="2020" name="ISME J.">
        <title>Uncovering the hidden diversity of litter-decomposition mechanisms in mushroom-forming fungi.</title>
        <authorList>
            <person name="Floudas D."/>
            <person name="Bentzer J."/>
            <person name="Ahren D."/>
            <person name="Johansson T."/>
            <person name="Persson P."/>
            <person name="Tunlid A."/>
        </authorList>
    </citation>
    <scope>NUCLEOTIDE SEQUENCE [LARGE SCALE GENOMIC DNA]</scope>
    <source>
        <strain evidence="5 6">CBS 291.85</strain>
    </source>
</reference>
<dbReference type="PANTHER" id="PTHR43827">
    <property type="entry name" value="2,5-DIKETO-D-GLUCONIC ACID REDUCTASE"/>
    <property type="match status" value="1"/>
</dbReference>
<evidence type="ECO:0000259" key="4">
    <source>
        <dbReference type="Pfam" id="PF00248"/>
    </source>
</evidence>
<dbReference type="SUPFAM" id="SSF51430">
    <property type="entry name" value="NAD(P)-linked oxidoreductase"/>
    <property type="match status" value="1"/>
</dbReference>
<evidence type="ECO:0000256" key="1">
    <source>
        <dbReference type="ARBA" id="ARBA00007905"/>
    </source>
</evidence>
<keyword evidence="3" id="KW-0560">Oxidoreductase</keyword>
<dbReference type="EMBL" id="JAACJM010000225">
    <property type="protein sequence ID" value="KAF5336665.1"/>
    <property type="molecule type" value="Genomic_DNA"/>
</dbReference>
<proteinExistence type="inferred from homology"/>
<dbReference type="PANTHER" id="PTHR43827:SF3">
    <property type="entry name" value="NADP-DEPENDENT OXIDOREDUCTASE DOMAIN-CONTAINING PROTEIN"/>
    <property type="match status" value="1"/>
</dbReference>
<keyword evidence="2" id="KW-0521">NADP</keyword>
<organism evidence="5 6">
    <name type="scientific">Tetrapyrgos nigripes</name>
    <dbReference type="NCBI Taxonomy" id="182062"/>
    <lineage>
        <taxon>Eukaryota</taxon>
        <taxon>Fungi</taxon>
        <taxon>Dikarya</taxon>
        <taxon>Basidiomycota</taxon>
        <taxon>Agaricomycotina</taxon>
        <taxon>Agaricomycetes</taxon>
        <taxon>Agaricomycetidae</taxon>
        <taxon>Agaricales</taxon>
        <taxon>Marasmiineae</taxon>
        <taxon>Marasmiaceae</taxon>
        <taxon>Tetrapyrgos</taxon>
    </lineage>
</organism>
<dbReference type="Proteomes" id="UP000559256">
    <property type="component" value="Unassembled WGS sequence"/>
</dbReference>
<dbReference type="InterPro" id="IPR018170">
    <property type="entry name" value="Aldo/ket_reductase_CS"/>
</dbReference>
<dbReference type="PROSITE" id="PS00798">
    <property type="entry name" value="ALDOKETO_REDUCTASE_1"/>
    <property type="match status" value="1"/>
</dbReference>
<gene>
    <name evidence="5" type="ORF">D9758_015692</name>
</gene>
<keyword evidence="6" id="KW-1185">Reference proteome</keyword>
<evidence type="ECO:0000313" key="6">
    <source>
        <dbReference type="Proteomes" id="UP000559256"/>
    </source>
</evidence>
<dbReference type="AlphaFoldDB" id="A0A8H5C7S2"/>
<dbReference type="OrthoDB" id="2953449at2759"/>
<dbReference type="InterPro" id="IPR036812">
    <property type="entry name" value="NAD(P)_OxRdtase_dom_sf"/>
</dbReference>
<feature type="domain" description="NADP-dependent oxidoreductase" evidence="4">
    <location>
        <begin position="214"/>
        <end position="273"/>
    </location>
</feature>
<accession>A0A8H5C7S2</accession>
<dbReference type="GO" id="GO:0016616">
    <property type="term" value="F:oxidoreductase activity, acting on the CH-OH group of donors, NAD or NADP as acceptor"/>
    <property type="evidence" value="ECO:0007669"/>
    <property type="project" value="UniProtKB-ARBA"/>
</dbReference>
<sequence>MTSRYPFDSISSNRESFKSEPVFTSILAADRCGLSISMEARLEYNWGLQRGELDYVSAHNQARVRADLPLLMEDNELYFVPTPDTMQAMINSKPSIDSTNRVPYTESFPVQEYEYFLAPLLFQGPLYLRHPDGEIQRFNYPYEGLPTFVCSAHPFHFVYNSFCYIMEMSLILQKYFSWAKPVCDVLAKLPMIWFKSPPSTFFMDDETASYSANGTWDWDATSRERGKEWISGALKMGYRHLDTAVIYGMEKAVGDAIKLSGVDRKDIWITTKLPYAPVLSDCQVS</sequence>